<proteinExistence type="predicted"/>
<gene>
    <name evidence="1" type="ORF">SAMN02745126_04817</name>
</gene>
<protein>
    <submittedName>
        <fullName evidence="1">Uncharacterized protein</fullName>
    </submittedName>
</protein>
<keyword evidence="2" id="KW-1185">Reference proteome</keyword>
<evidence type="ECO:0000313" key="2">
    <source>
        <dbReference type="Proteomes" id="UP000190092"/>
    </source>
</evidence>
<dbReference type="STRING" id="225324.SAMN02745126_04817"/>
<name>A0A1T4SKE6_9HYPH</name>
<organism evidence="1 2">
    <name type="scientific">Enhydrobacter aerosaccus</name>
    <dbReference type="NCBI Taxonomy" id="225324"/>
    <lineage>
        <taxon>Bacteria</taxon>
        <taxon>Pseudomonadati</taxon>
        <taxon>Pseudomonadota</taxon>
        <taxon>Alphaproteobacteria</taxon>
        <taxon>Hyphomicrobiales</taxon>
        <taxon>Enhydrobacter</taxon>
    </lineage>
</organism>
<accession>A0A1T4SKE6</accession>
<dbReference type="EMBL" id="FUWJ01000008">
    <property type="protein sequence ID" value="SKA28689.1"/>
    <property type="molecule type" value="Genomic_DNA"/>
</dbReference>
<dbReference type="AlphaFoldDB" id="A0A1T4SKE6"/>
<dbReference type="Proteomes" id="UP000190092">
    <property type="component" value="Unassembled WGS sequence"/>
</dbReference>
<reference evidence="2" key="1">
    <citation type="submission" date="2017-02" db="EMBL/GenBank/DDBJ databases">
        <authorList>
            <person name="Varghese N."/>
            <person name="Submissions S."/>
        </authorList>
    </citation>
    <scope>NUCLEOTIDE SEQUENCE [LARGE SCALE GENOMIC DNA]</scope>
    <source>
        <strain evidence="2">ATCC 27094</strain>
    </source>
</reference>
<dbReference type="RefSeq" id="WP_085936561.1">
    <property type="nucleotide sequence ID" value="NZ_FUWJ01000008.1"/>
</dbReference>
<evidence type="ECO:0000313" key="1">
    <source>
        <dbReference type="EMBL" id="SKA28689.1"/>
    </source>
</evidence>
<sequence>MPAFTLSPVMLCSLIAWLQNAHIINGMYKSVQAESWIADPGRASLDPSNYLLFPLHGTLCRLLD</sequence>